<evidence type="ECO:0000313" key="3">
    <source>
        <dbReference type="Proteomes" id="UP001219525"/>
    </source>
</evidence>
<name>A0AAD6YKG1_9AGAR</name>
<evidence type="ECO:0000313" key="2">
    <source>
        <dbReference type="EMBL" id="KAJ7219987.1"/>
    </source>
</evidence>
<gene>
    <name evidence="2" type="ORF">GGX14DRAFT_389391</name>
</gene>
<sequence>MRFAPEAHSSYTTRSKTLSSYACQSVPTAPRRPTLPARRASLSPPRNHTAALITLFCHEDTTPQLADFLAPFYAAYIVEERGHISVRERLWSDVNLKTPASIENLVVAASGIFSVEVVLYLQQYYASADKAACDQVMACRTTVDVCLDILDQIREGCHHWATRSASSGDGGVLSGRHGGPGVGDAGLGSQGGGGRGRGASRGGERGGHEGRGGTRGRGGRGGGGRPGRPPRETPFTSVGIHMIEVPPRTTPLRPVQSQSQRTTPSQRTVRSPDQSHTAPHPDQSHTAPRPERQAITDRCNECQRQAIAFAQGICASVMGENLLPFSYILQEQYAVPNPEASSAHGTLYHATRFRHLHQFQRYGVDPGMLPHPNFFSKAPSFNLCTCPEQAISHVLHGTPTVRINGVLCDPIVVLAFHVNMASFWEHYLDYVAVQDAKTRLNMEDTMWVRENLEAEGKGKMEAEGSDFIVGPWLVPLTNRDDVSFMVSSYEWTRNKEQPLHIAAVSMEACNWLTQSIAAVFVEKETQI</sequence>
<feature type="compositionally biased region" description="Low complexity" evidence="1">
    <location>
        <begin position="254"/>
        <end position="272"/>
    </location>
</feature>
<evidence type="ECO:0000256" key="1">
    <source>
        <dbReference type="SAM" id="MobiDB-lite"/>
    </source>
</evidence>
<feature type="compositionally biased region" description="Basic and acidic residues" evidence="1">
    <location>
        <begin position="202"/>
        <end position="212"/>
    </location>
</feature>
<accession>A0AAD6YKG1</accession>
<feature type="region of interest" description="Disordered" evidence="1">
    <location>
        <begin position="22"/>
        <end position="43"/>
    </location>
</feature>
<comment type="caution">
    <text evidence="2">The sequence shown here is derived from an EMBL/GenBank/DDBJ whole genome shotgun (WGS) entry which is preliminary data.</text>
</comment>
<feature type="compositionally biased region" description="Gly residues" evidence="1">
    <location>
        <begin position="168"/>
        <end position="201"/>
    </location>
</feature>
<dbReference type="AlphaFoldDB" id="A0AAD6YKG1"/>
<protein>
    <submittedName>
        <fullName evidence="2">Uncharacterized protein</fullName>
    </submittedName>
</protein>
<reference evidence="2" key="1">
    <citation type="submission" date="2023-03" db="EMBL/GenBank/DDBJ databases">
        <title>Massive genome expansion in bonnet fungi (Mycena s.s.) driven by repeated elements and novel gene families across ecological guilds.</title>
        <authorList>
            <consortium name="Lawrence Berkeley National Laboratory"/>
            <person name="Harder C.B."/>
            <person name="Miyauchi S."/>
            <person name="Viragh M."/>
            <person name="Kuo A."/>
            <person name="Thoen E."/>
            <person name="Andreopoulos B."/>
            <person name="Lu D."/>
            <person name="Skrede I."/>
            <person name="Drula E."/>
            <person name="Henrissat B."/>
            <person name="Morin E."/>
            <person name="Kohler A."/>
            <person name="Barry K."/>
            <person name="LaButti K."/>
            <person name="Morin E."/>
            <person name="Salamov A."/>
            <person name="Lipzen A."/>
            <person name="Mereny Z."/>
            <person name="Hegedus B."/>
            <person name="Baldrian P."/>
            <person name="Stursova M."/>
            <person name="Weitz H."/>
            <person name="Taylor A."/>
            <person name="Grigoriev I.V."/>
            <person name="Nagy L.G."/>
            <person name="Martin F."/>
            <person name="Kauserud H."/>
        </authorList>
    </citation>
    <scope>NUCLEOTIDE SEQUENCE</scope>
    <source>
        <strain evidence="2">9144</strain>
    </source>
</reference>
<keyword evidence="3" id="KW-1185">Reference proteome</keyword>
<feature type="compositionally biased region" description="Gly residues" evidence="1">
    <location>
        <begin position="213"/>
        <end position="226"/>
    </location>
</feature>
<organism evidence="2 3">
    <name type="scientific">Mycena pura</name>
    <dbReference type="NCBI Taxonomy" id="153505"/>
    <lineage>
        <taxon>Eukaryota</taxon>
        <taxon>Fungi</taxon>
        <taxon>Dikarya</taxon>
        <taxon>Basidiomycota</taxon>
        <taxon>Agaricomycotina</taxon>
        <taxon>Agaricomycetes</taxon>
        <taxon>Agaricomycetidae</taxon>
        <taxon>Agaricales</taxon>
        <taxon>Marasmiineae</taxon>
        <taxon>Mycenaceae</taxon>
        <taxon>Mycena</taxon>
    </lineage>
</organism>
<dbReference type="EMBL" id="JARJCW010000010">
    <property type="protein sequence ID" value="KAJ7219987.1"/>
    <property type="molecule type" value="Genomic_DNA"/>
</dbReference>
<feature type="region of interest" description="Disordered" evidence="1">
    <location>
        <begin position="164"/>
        <end position="292"/>
    </location>
</feature>
<dbReference type="Proteomes" id="UP001219525">
    <property type="component" value="Unassembled WGS sequence"/>
</dbReference>
<feature type="compositionally biased region" description="Low complexity" evidence="1">
    <location>
        <begin position="27"/>
        <end position="40"/>
    </location>
</feature>
<proteinExistence type="predicted"/>